<keyword evidence="2" id="KW-0472">Membrane</keyword>
<keyword evidence="2" id="KW-1133">Transmembrane helix</keyword>
<evidence type="ECO:0000313" key="4">
    <source>
        <dbReference type="EMBL" id="MDT0322008.1"/>
    </source>
</evidence>
<feature type="signal peptide" evidence="3">
    <location>
        <begin position="1"/>
        <end position="26"/>
    </location>
</feature>
<comment type="caution">
    <text evidence="4">The sequence shown here is derived from an EMBL/GenBank/DDBJ whole genome shotgun (WGS) entry which is preliminary data.</text>
</comment>
<feature type="region of interest" description="Disordered" evidence="1">
    <location>
        <begin position="115"/>
        <end position="174"/>
    </location>
</feature>
<reference evidence="5" key="1">
    <citation type="submission" date="2023-07" db="EMBL/GenBank/DDBJ databases">
        <title>30 novel species of actinomycetes from the DSMZ collection.</title>
        <authorList>
            <person name="Nouioui I."/>
        </authorList>
    </citation>
    <scope>NUCLEOTIDE SEQUENCE [LARGE SCALE GENOMIC DNA]</scope>
    <source>
        <strain evidence="5">DSM 44918</strain>
    </source>
</reference>
<evidence type="ECO:0008006" key="6">
    <source>
        <dbReference type="Google" id="ProtNLM"/>
    </source>
</evidence>
<proteinExistence type="predicted"/>
<keyword evidence="2" id="KW-0812">Transmembrane</keyword>
<feature type="compositionally biased region" description="Low complexity" evidence="1">
    <location>
        <begin position="159"/>
        <end position="174"/>
    </location>
</feature>
<evidence type="ECO:0000313" key="5">
    <source>
        <dbReference type="Proteomes" id="UP001183420"/>
    </source>
</evidence>
<organism evidence="4 5">
    <name type="scientific">Streptomyces millisiae</name>
    <dbReference type="NCBI Taxonomy" id="3075542"/>
    <lineage>
        <taxon>Bacteria</taxon>
        <taxon>Bacillati</taxon>
        <taxon>Actinomycetota</taxon>
        <taxon>Actinomycetes</taxon>
        <taxon>Kitasatosporales</taxon>
        <taxon>Streptomycetaceae</taxon>
        <taxon>Streptomyces</taxon>
    </lineage>
</organism>
<dbReference type="RefSeq" id="WP_311602383.1">
    <property type="nucleotide sequence ID" value="NZ_JAVREM010000052.1"/>
</dbReference>
<dbReference type="EMBL" id="JAVREM010000052">
    <property type="protein sequence ID" value="MDT0322008.1"/>
    <property type="molecule type" value="Genomic_DNA"/>
</dbReference>
<keyword evidence="5" id="KW-1185">Reference proteome</keyword>
<feature type="transmembrane region" description="Helical" evidence="2">
    <location>
        <begin position="173"/>
        <end position="191"/>
    </location>
</feature>
<accession>A0ABU2LXK6</accession>
<feature type="chain" id="PRO_5046078810" description="Gram-positive cocci surface proteins LPxTG domain-containing protein" evidence="3">
    <location>
        <begin position="27"/>
        <end position="199"/>
    </location>
</feature>
<protein>
    <recommendedName>
        <fullName evidence="6">Gram-positive cocci surface proteins LPxTG domain-containing protein</fullName>
    </recommendedName>
</protein>
<dbReference type="Proteomes" id="UP001183420">
    <property type="component" value="Unassembled WGS sequence"/>
</dbReference>
<evidence type="ECO:0000256" key="1">
    <source>
        <dbReference type="SAM" id="MobiDB-lite"/>
    </source>
</evidence>
<keyword evidence="3" id="KW-0732">Signal</keyword>
<gene>
    <name evidence="4" type="ORF">RNC47_27115</name>
</gene>
<name>A0ABU2LXK6_9ACTN</name>
<sequence length="199" mass="19265">MGIAFPLKLTLCAAAMTVVAAGTVLAADPEPPSGAAEVRVSPAEAAPGDEVELRVRGCAGASATAHSDGFVTEARLAPAAGGELFGEALVPTTLKPGGYPVEVECDGVRLSGELTVVGTAPPGGQPKPTGAEQPRPTGPEQPEARPTGPVGAGGGGTAGEPAPAEASVPTGPAGLALLAGGLLAGGALFAVRRLRGARR</sequence>
<evidence type="ECO:0000256" key="3">
    <source>
        <dbReference type="SAM" id="SignalP"/>
    </source>
</evidence>
<evidence type="ECO:0000256" key="2">
    <source>
        <dbReference type="SAM" id="Phobius"/>
    </source>
</evidence>